<name>A0A0F8YFJ6_9ZZZZ</name>
<gene>
    <name evidence="1" type="ORF">LCGC14_3100150</name>
</gene>
<proteinExistence type="predicted"/>
<reference evidence="1" key="1">
    <citation type="journal article" date="2015" name="Nature">
        <title>Complex archaea that bridge the gap between prokaryotes and eukaryotes.</title>
        <authorList>
            <person name="Spang A."/>
            <person name="Saw J.H."/>
            <person name="Jorgensen S.L."/>
            <person name="Zaremba-Niedzwiedzka K."/>
            <person name="Martijn J."/>
            <person name="Lind A.E."/>
            <person name="van Eijk R."/>
            <person name="Schleper C."/>
            <person name="Guy L."/>
            <person name="Ettema T.J."/>
        </authorList>
    </citation>
    <scope>NUCLEOTIDE SEQUENCE</scope>
</reference>
<protein>
    <submittedName>
        <fullName evidence="1">Uncharacterized protein</fullName>
    </submittedName>
</protein>
<organism evidence="1">
    <name type="scientific">marine sediment metagenome</name>
    <dbReference type="NCBI Taxonomy" id="412755"/>
    <lineage>
        <taxon>unclassified sequences</taxon>
        <taxon>metagenomes</taxon>
        <taxon>ecological metagenomes</taxon>
    </lineage>
</organism>
<comment type="caution">
    <text evidence="1">The sequence shown here is derived from an EMBL/GenBank/DDBJ whole genome shotgun (WGS) entry which is preliminary data.</text>
</comment>
<dbReference type="AlphaFoldDB" id="A0A0F8YFJ6"/>
<dbReference type="EMBL" id="LAZR01066777">
    <property type="protein sequence ID" value="KKK52909.1"/>
    <property type="molecule type" value="Genomic_DNA"/>
</dbReference>
<evidence type="ECO:0000313" key="1">
    <source>
        <dbReference type="EMBL" id="KKK52909.1"/>
    </source>
</evidence>
<sequence length="107" mass="11903">ILYDAKGDGISTGGMNIQYPTKYAEINHVIESVHAWRGKKEYGKRKSLEELSKGVAEDKTITYDKPRICSQCPKELPAHLVDVCSGECYVSRQGELELMPDVGAMPE</sequence>
<accession>A0A0F8YFJ6</accession>
<feature type="non-terminal residue" evidence="1">
    <location>
        <position position="1"/>
    </location>
</feature>